<feature type="transmembrane region" description="Helical" evidence="7">
    <location>
        <begin position="270"/>
        <end position="288"/>
    </location>
</feature>
<feature type="transmembrane region" description="Helical" evidence="7">
    <location>
        <begin position="308"/>
        <end position="327"/>
    </location>
</feature>
<evidence type="ECO:0000313" key="11">
    <source>
        <dbReference type="Proteomes" id="UP000253506"/>
    </source>
</evidence>
<feature type="transmembrane region" description="Helical" evidence="7">
    <location>
        <begin position="36"/>
        <end position="58"/>
    </location>
</feature>
<comment type="subcellular location">
    <subcellularLocation>
        <location evidence="7">Cell membrane</location>
        <topology evidence="7">Multi-pass membrane protein</topology>
    </subcellularLocation>
    <subcellularLocation>
        <location evidence="1">Endomembrane system</location>
        <topology evidence="1">Multi-pass membrane protein</topology>
    </subcellularLocation>
    <subcellularLocation>
        <location evidence="8">Membrane</location>
        <topology evidence="8">Multi-pass membrane protein</topology>
    </subcellularLocation>
</comment>
<evidence type="ECO:0000256" key="6">
    <source>
        <dbReference type="ARBA" id="ARBA00023136"/>
    </source>
</evidence>
<evidence type="ECO:0000259" key="9">
    <source>
        <dbReference type="Pfam" id="PF00361"/>
    </source>
</evidence>
<dbReference type="RefSeq" id="WP_114412656.1">
    <property type="nucleotide sequence ID" value="NZ_QPJQ01000024.1"/>
</dbReference>
<dbReference type="InterPro" id="IPR046396">
    <property type="entry name" value="Transporter_DabB"/>
</dbReference>
<feature type="transmembrane region" description="Helical" evidence="7">
    <location>
        <begin position="466"/>
        <end position="484"/>
    </location>
</feature>
<dbReference type="PANTHER" id="PTHR42829">
    <property type="entry name" value="NADH-UBIQUINONE OXIDOREDUCTASE CHAIN 5"/>
    <property type="match status" value="1"/>
</dbReference>
<sequence length="539" mass="60379">MSLLALSFLPIFIPFALLFGGWYLGRKDSKAVAQKASRLSFLLLIIFLTTFPVSYFFTDAWQSSNLIRHTALNQIMLGLVTVMGWVLISFSRNYMAGQANLNRYYRWLMFTLASVAITVTTNHLVIFWLGWLGISLSLNNLLTFYADRPRAILAAHKKFMLARVAELSLFSAFALLYQQYDSLYINTIINTAVAQSNAGLALHWQEKVAACLIAFAALIKCAQLPFHGWLIQVVESPTTVSALLHAGVINLGGYLLLLFTPVVAQSNYAIWLLLLVAGLSTLASALIMTTRISVKVRLAWSTCAQMGLMLLEFALGLYELVLLHFLAHSFYKAYSFLNSGNAVNDAIRLRLSSAVKPNTQQPQTNKAIVPNAQTWLIALGLSTASVVIVRTLLGFEGAFSAWWLFALALTLLIVQWRTSEHSPSVMYTFAMGLFLCVIYATLKHAMHYALPTYSVHTVQAFSLADIWAMVLFSLLFVLSALLHYQVRWRAVRRLSIALFAGLYLDEWLTRLVLKFWPVTLPARTKQDHTTTKNQPSLKP</sequence>
<feature type="transmembrane region" description="Helical" evidence="7">
    <location>
        <begin position="242"/>
        <end position="263"/>
    </location>
</feature>
<feature type="domain" description="NADH:quinone oxidoreductase/Mrp antiporter transmembrane" evidence="9">
    <location>
        <begin position="122"/>
        <end position="346"/>
    </location>
</feature>
<feature type="transmembrane region" description="Helical" evidence="7">
    <location>
        <begin position="375"/>
        <end position="393"/>
    </location>
</feature>
<dbReference type="GO" id="GO:0015990">
    <property type="term" value="P:electron transport coupled proton transport"/>
    <property type="evidence" value="ECO:0007669"/>
    <property type="project" value="TreeGrafter"/>
</dbReference>
<reference evidence="10 11" key="1">
    <citation type="submission" date="2018-07" db="EMBL/GenBank/DDBJ databases">
        <title>Genomic Encyclopedia of Type Strains, Phase III (KMG-III): the genomes of soil and plant-associated and newly described type strains.</title>
        <authorList>
            <person name="Whitman W."/>
        </authorList>
    </citation>
    <scope>NUCLEOTIDE SEQUENCE [LARGE SCALE GENOMIC DNA]</scope>
    <source>
        <strain evidence="10 11">CECT 7731</strain>
    </source>
</reference>
<proteinExistence type="inferred from homology"/>
<keyword evidence="3 7" id="KW-1003">Cell membrane</keyword>
<feature type="transmembrane region" description="Helical" evidence="7">
    <location>
        <begin position="425"/>
        <end position="446"/>
    </location>
</feature>
<dbReference type="PANTHER" id="PTHR42829:SF1">
    <property type="entry name" value="INORGANIC CARBON TRANSPORTER SUBUNIT DABB-RELATED"/>
    <property type="match status" value="1"/>
</dbReference>
<keyword evidence="4 7" id="KW-0812">Transmembrane</keyword>
<evidence type="ECO:0000256" key="7">
    <source>
        <dbReference type="HAMAP-Rule" id="MF_00862"/>
    </source>
</evidence>
<name>A0A368ZTD2_9GAMM</name>
<keyword evidence="6 7" id="KW-0472">Membrane</keyword>
<feature type="transmembrane region" description="Helical" evidence="7">
    <location>
        <begin position="125"/>
        <end position="147"/>
    </location>
</feature>
<dbReference type="NCBIfam" id="NF006029">
    <property type="entry name" value="PRK08168.1"/>
    <property type="match status" value="1"/>
</dbReference>
<dbReference type="GO" id="GO:0042773">
    <property type="term" value="P:ATP synthesis coupled electron transport"/>
    <property type="evidence" value="ECO:0007669"/>
    <property type="project" value="InterPro"/>
</dbReference>
<gene>
    <name evidence="7" type="primary">dabB</name>
    <name evidence="10" type="ORF">DFP77_12458</name>
</gene>
<evidence type="ECO:0000256" key="1">
    <source>
        <dbReference type="ARBA" id="ARBA00004127"/>
    </source>
</evidence>
<keyword evidence="5 7" id="KW-1133">Transmembrane helix</keyword>
<keyword evidence="2 7" id="KW-0813">Transport</keyword>
<evidence type="ECO:0000256" key="8">
    <source>
        <dbReference type="RuleBase" id="RU000320"/>
    </source>
</evidence>
<dbReference type="GO" id="GO:0003954">
    <property type="term" value="F:NADH dehydrogenase activity"/>
    <property type="evidence" value="ECO:0007669"/>
    <property type="project" value="TreeGrafter"/>
</dbReference>
<evidence type="ECO:0000256" key="5">
    <source>
        <dbReference type="ARBA" id="ARBA00022989"/>
    </source>
</evidence>
<dbReference type="InterPro" id="IPR001750">
    <property type="entry name" value="ND/Mrp_TM"/>
</dbReference>
<feature type="transmembrane region" description="Helical" evidence="7">
    <location>
        <begin position="70"/>
        <end position="91"/>
    </location>
</feature>
<evidence type="ECO:0000256" key="3">
    <source>
        <dbReference type="ARBA" id="ARBA00022475"/>
    </source>
</evidence>
<feature type="transmembrane region" description="Helical" evidence="7">
    <location>
        <begin position="6"/>
        <end position="24"/>
    </location>
</feature>
<dbReference type="HAMAP" id="MF_00862">
    <property type="entry name" value="DabB"/>
    <property type="match status" value="1"/>
</dbReference>
<dbReference type="EMBL" id="QPJQ01000024">
    <property type="protein sequence ID" value="RCX00029.1"/>
    <property type="molecule type" value="Genomic_DNA"/>
</dbReference>
<dbReference type="AlphaFoldDB" id="A0A368ZTD2"/>
<feature type="transmembrane region" description="Helical" evidence="7">
    <location>
        <begin position="103"/>
        <end position="119"/>
    </location>
</feature>
<comment type="similarity">
    <text evidence="7">Belongs to the inorganic carbon transporter (TC 9.A.2) DabB family.</text>
</comment>
<feature type="transmembrane region" description="Helical" evidence="7">
    <location>
        <begin position="159"/>
        <end position="177"/>
    </location>
</feature>
<dbReference type="PRINTS" id="PR01434">
    <property type="entry name" value="NADHDHGNASE5"/>
</dbReference>
<comment type="function">
    <text evidence="7">Part of an energy-coupled inorganic carbon pump.</text>
</comment>
<feature type="transmembrane region" description="Helical" evidence="7">
    <location>
        <begin position="183"/>
        <end position="202"/>
    </location>
</feature>
<dbReference type="GO" id="GO:0012505">
    <property type="term" value="C:endomembrane system"/>
    <property type="evidence" value="ECO:0007669"/>
    <property type="project" value="UniProtKB-SubCell"/>
</dbReference>
<protein>
    <recommendedName>
        <fullName evidence="7">Probable inorganic carbon transporter subunit DabB</fullName>
    </recommendedName>
</protein>
<evidence type="ECO:0000256" key="4">
    <source>
        <dbReference type="ARBA" id="ARBA00022692"/>
    </source>
</evidence>
<evidence type="ECO:0000256" key="2">
    <source>
        <dbReference type="ARBA" id="ARBA00022448"/>
    </source>
</evidence>
<dbReference type="GO" id="GO:0008137">
    <property type="term" value="F:NADH dehydrogenase (ubiquinone) activity"/>
    <property type="evidence" value="ECO:0007669"/>
    <property type="project" value="InterPro"/>
</dbReference>
<comment type="caution">
    <text evidence="10">The sequence shown here is derived from an EMBL/GenBank/DDBJ whole genome shotgun (WGS) entry which is preliminary data.</text>
</comment>
<feature type="transmembrane region" description="Helical" evidence="7">
    <location>
        <begin position="399"/>
        <end position="418"/>
    </location>
</feature>
<dbReference type="OrthoDB" id="9811798at2"/>
<comment type="subunit">
    <text evidence="7">Forms a complex with DabA.</text>
</comment>
<dbReference type="Pfam" id="PF00361">
    <property type="entry name" value="Proton_antipo_M"/>
    <property type="match status" value="1"/>
</dbReference>
<evidence type="ECO:0000313" key="10">
    <source>
        <dbReference type="EMBL" id="RCX00029.1"/>
    </source>
</evidence>
<organism evidence="10 11">
    <name type="scientific">Marinomonas foliarum</name>
    <dbReference type="NCBI Taxonomy" id="491950"/>
    <lineage>
        <taxon>Bacteria</taxon>
        <taxon>Pseudomonadati</taxon>
        <taxon>Pseudomonadota</taxon>
        <taxon>Gammaproteobacteria</taxon>
        <taxon>Oceanospirillales</taxon>
        <taxon>Oceanospirillaceae</taxon>
        <taxon>Marinomonas</taxon>
    </lineage>
</organism>
<accession>A0A368ZTD2</accession>
<dbReference type="GO" id="GO:0005886">
    <property type="term" value="C:plasma membrane"/>
    <property type="evidence" value="ECO:0007669"/>
    <property type="project" value="UniProtKB-SubCell"/>
</dbReference>
<dbReference type="Proteomes" id="UP000253506">
    <property type="component" value="Unassembled WGS sequence"/>
</dbReference>
<feature type="transmembrane region" description="Helical" evidence="7">
    <location>
        <begin position="209"/>
        <end position="230"/>
    </location>
</feature>
<dbReference type="InterPro" id="IPR003945">
    <property type="entry name" value="NU5C-like"/>
</dbReference>